<proteinExistence type="predicted"/>
<evidence type="ECO:0000259" key="1">
    <source>
        <dbReference type="Pfam" id="PF13566"/>
    </source>
</evidence>
<reference evidence="2 3" key="1">
    <citation type="submission" date="2021-10" db="EMBL/GenBank/DDBJ databases">
        <title>Anaerobic single-cell dispensing facilitates the cultivation of human gut bacteria.</title>
        <authorList>
            <person name="Afrizal A."/>
        </authorList>
    </citation>
    <scope>NUCLEOTIDE SEQUENCE [LARGE SCALE GENOMIC DNA]</scope>
    <source>
        <strain evidence="2 3">CLA-AA-H200</strain>
    </source>
</reference>
<keyword evidence="3" id="KW-1185">Reference proteome</keyword>
<dbReference type="InterPro" id="IPR025404">
    <property type="entry name" value="DUF4130"/>
</dbReference>
<protein>
    <submittedName>
        <fullName evidence="2">TIGR03915 family putative DNA repair protein</fullName>
    </submittedName>
</protein>
<dbReference type="NCBIfam" id="TIGR03915">
    <property type="entry name" value="SAM_7_link_chp"/>
    <property type="match status" value="1"/>
</dbReference>
<evidence type="ECO:0000313" key="3">
    <source>
        <dbReference type="Proteomes" id="UP001198151"/>
    </source>
</evidence>
<dbReference type="Proteomes" id="UP001198151">
    <property type="component" value="Unassembled WGS sequence"/>
</dbReference>
<gene>
    <name evidence="2" type="ORF">LKD70_04855</name>
</gene>
<evidence type="ECO:0000313" key="2">
    <source>
        <dbReference type="EMBL" id="MCC2253768.1"/>
    </source>
</evidence>
<accession>A0ABS8FWN7</accession>
<sequence>MKQIYVCTDTITGLYSALHDAWKENRDGDAGVEIRGHVQHQLFCEYQAVEETSQKAFRLERMIKRYLGYNACWDIYHALLSDNPQKGNAVFHAMQESRKLKDSRRIMEHLGNEDVANVFAMSRSVANEAHVYEEFIRFRELKNGILFSEISPKAQVLTCIGDHFSDRFPLENWLIFDKTHQVSLVHRKQSRWELVWGELPDGEAVEDLSDDERDYEELWRCFFESVSVKERENPRCQRGHLPLRYRDNMPEFQEKGCLTGKIRL</sequence>
<name>A0ABS8FWN7_9FIRM</name>
<feature type="domain" description="DUF4130" evidence="1">
    <location>
        <begin position="85"/>
        <end position="251"/>
    </location>
</feature>
<comment type="caution">
    <text evidence="2">The sequence shown here is derived from an EMBL/GenBank/DDBJ whole genome shotgun (WGS) entry which is preliminary data.</text>
</comment>
<dbReference type="RefSeq" id="WP_227706909.1">
    <property type="nucleotide sequence ID" value="NZ_JAJEQX010000006.1"/>
</dbReference>
<dbReference type="InterPro" id="IPR023875">
    <property type="entry name" value="DNA_repair_put"/>
</dbReference>
<organism evidence="2 3">
    <name type="scientific">Ruminococcus turbiniformis</name>
    <dbReference type="NCBI Taxonomy" id="2881258"/>
    <lineage>
        <taxon>Bacteria</taxon>
        <taxon>Bacillati</taxon>
        <taxon>Bacillota</taxon>
        <taxon>Clostridia</taxon>
        <taxon>Eubacteriales</taxon>
        <taxon>Oscillospiraceae</taxon>
        <taxon>Ruminococcus</taxon>
    </lineage>
</organism>
<dbReference type="EMBL" id="JAJEQX010000006">
    <property type="protein sequence ID" value="MCC2253768.1"/>
    <property type="molecule type" value="Genomic_DNA"/>
</dbReference>
<dbReference type="Pfam" id="PF13566">
    <property type="entry name" value="DUF4130"/>
    <property type="match status" value="1"/>
</dbReference>